<name>A0A5C0UF14_9PROT</name>
<comment type="subcellular location">
    <subcellularLocation>
        <location evidence="1">Membrane</location>
        <topology evidence="1">Multi-pass membrane protein</topology>
    </subcellularLocation>
</comment>
<dbReference type="EMBL" id="CP043315">
    <property type="protein sequence ID" value="QEK38271.1"/>
    <property type="molecule type" value="Genomic_DNA"/>
</dbReference>
<sequence>MNKDYIVHSDSGLRRYFAAIYQNVGIGLAVMGSIAYFMHSMKLYPRGFGGLLVMFLPMIISVGLSTNIRRMSVETAQLMYMLFSASLGISLSAIFAIYTGESIVSAFLSTAAIFGGLSYYARVTDRDLSKMGNILQASLIGLILSSLINMFFWSSVMNIVLSLATIVIFSGFIVYDHGMLTNLYYSRVDVETKEKIAIIGALQLLMSFVNIFISLLSLLGERRRD</sequence>
<dbReference type="RefSeq" id="WP_148981118.1">
    <property type="nucleotide sequence ID" value="NZ_CP043315.1"/>
</dbReference>
<comment type="similarity">
    <text evidence="2 6">Belongs to the BI1 family.</text>
</comment>
<feature type="transmembrane region" description="Helical" evidence="6">
    <location>
        <begin position="133"/>
        <end position="153"/>
    </location>
</feature>
<evidence type="ECO:0000256" key="2">
    <source>
        <dbReference type="ARBA" id="ARBA00010350"/>
    </source>
</evidence>
<feature type="transmembrane region" description="Helical" evidence="6">
    <location>
        <begin position="20"/>
        <end position="38"/>
    </location>
</feature>
<dbReference type="PANTHER" id="PTHR23291">
    <property type="entry name" value="BAX INHIBITOR-RELATED"/>
    <property type="match status" value="1"/>
</dbReference>
<reference evidence="7 8" key="1">
    <citation type="submission" date="2019-08" db="EMBL/GenBank/DDBJ databases">
        <title>Highly reduced genomes of protist endosymbionts show evolutionary convergence.</title>
        <authorList>
            <person name="George E."/>
            <person name="Husnik F."/>
            <person name="Tashyreva D."/>
            <person name="Prokopchuk G."/>
            <person name="Horak A."/>
            <person name="Kwong W.K."/>
            <person name="Lukes J."/>
            <person name="Keeling P.J."/>
        </authorList>
    </citation>
    <scope>NUCLEOTIDE SEQUENCE [LARGE SCALE GENOMIC DNA]</scope>
    <source>
        <strain evidence="7">1605</strain>
    </source>
</reference>
<evidence type="ECO:0000313" key="7">
    <source>
        <dbReference type="EMBL" id="QEK38271.1"/>
    </source>
</evidence>
<dbReference type="AlphaFoldDB" id="A0A5C0UF14"/>
<keyword evidence="8" id="KW-1185">Reference proteome</keyword>
<dbReference type="PANTHER" id="PTHR23291:SF50">
    <property type="entry name" value="PROTEIN LIFEGUARD 4"/>
    <property type="match status" value="1"/>
</dbReference>
<keyword evidence="4 6" id="KW-1133">Transmembrane helix</keyword>
<evidence type="ECO:0000313" key="8">
    <source>
        <dbReference type="Proteomes" id="UP000325155"/>
    </source>
</evidence>
<evidence type="ECO:0000256" key="5">
    <source>
        <dbReference type="ARBA" id="ARBA00023136"/>
    </source>
</evidence>
<dbReference type="OrthoDB" id="9793828at2"/>
<dbReference type="Pfam" id="PF01027">
    <property type="entry name" value="Bax1-I"/>
    <property type="match status" value="1"/>
</dbReference>
<dbReference type="CDD" id="cd10432">
    <property type="entry name" value="BI-1-like_bacterial"/>
    <property type="match status" value="1"/>
</dbReference>
<evidence type="ECO:0000256" key="3">
    <source>
        <dbReference type="ARBA" id="ARBA00022692"/>
    </source>
</evidence>
<feature type="transmembrane region" description="Helical" evidence="6">
    <location>
        <begin position="159"/>
        <end position="175"/>
    </location>
</feature>
<gene>
    <name evidence="7" type="ORF">FZC35_02770</name>
</gene>
<feature type="transmembrane region" description="Helical" evidence="6">
    <location>
        <begin position="78"/>
        <end position="97"/>
    </location>
</feature>
<dbReference type="GO" id="GO:0016020">
    <property type="term" value="C:membrane"/>
    <property type="evidence" value="ECO:0007669"/>
    <property type="project" value="UniProtKB-SubCell"/>
</dbReference>
<keyword evidence="5 6" id="KW-0472">Membrane</keyword>
<protein>
    <submittedName>
        <fullName evidence="7">Bax inhibitor-1/YccA family protein</fullName>
    </submittedName>
</protein>
<keyword evidence="3 6" id="KW-0812">Transmembrane</keyword>
<feature type="transmembrane region" description="Helical" evidence="6">
    <location>
        <begin position="196"/>
        <end position="219"/>
    </location>
</feature>
<organism evidence="7 8">
    <name type="scientific">Candidatus Cytomitobacter indipagum</name>
    <dbReference type="NCBI Taxonomy" id="2601575"/>
    <lineage>
        <taxon>Bacteria</taxon>
        <taxon>Pseudomonadati</taxon>
        <taxon>Pseudomonadota</taxon>
        <taxon>Alphaproteobacteria</taxon>
        <taxon>Holosporales</taxon>
        <taxon>Holosporaceae</taxon>
        <taxon>Candidatus Cytomitobacter</taxon>
    </lineage>
</organism>
<proteinExistence type="inferred from homology"/>
<dbReference type="KEGG" id="cip:FZC35_02770"/>
<feature type="transmembrane region" description="Helical" evidence="6">
    <location>
        <begin position="44"/>
        <end position="66"/>
    </location>
</feature>
<dbReference type="InterPro" id="IPR006214">
    <property type="entry name" value="Bax_inhibitor_1-related"/>
</dbReference>
<evidence type="ECO:0000256" key="6">
    <source>
        <dbReference type="RuleBase" id="RU004379"/>
    </source>
</evidence>
<feature type="transmembrane region" description="Helical" evidence="6">
    <location>
        <begin position="103"/>
        <end position="121"/>
    </location>
</feature>
<evidence type="ECO:0000256" key="4">
    <source>
        <dbReference type="ARBA" id="ARBA00022989"/>
    </source>
</evidence>
<dbReference type="Proteomes" id="UP000325155">
    <property type="component" value="Chromosome"/>
</dbReference>
<accession>A0A5C0UF14</accession>
<evidence type="ECO:0000256" key="1">
    <source>
        <dbReference type="ARBA" id="ARBA00004141"/>
    </source>
</evidence>